<name>A0A517MD01_9BACT</name>
<dbReference type="InterPro" id="IPR010869">
    <property type="entry name" value="DUF1501"/>
</dbReference>
<dbReference type="Pfam" id="PF07394">
    <property type="entry name" value="DUF1501"/>
    <property type="match status" value="1"/>
</dbReference>
<accession>A0A517MD01</accession>
<evidence type="ECO:0000313" key="2">
    <source>
        <dbReference type="Proteomes" id="UP000320672"/>
    </source>
</evidence>
<dbReference type="AlphaFoldDB" id="A0A517MD01"/>
<evidence type="ECO:0000313" key="1">
    <source>
        <dbReference type="EMBL" id="QDS92657.1"/>
    </source>
</evidence>
<dbReference type="KEGG" id="rml:FF011L_14040"/>
<reference evidence="1 2" key="1">
    <citation type="submission" date="2019-02" db="EMBL/GenBank/DDBJ databases">
        <title>Deep-cultivation of Planctomycetes and their phenomic and genomic characterization uncovers novel biology.</title>
        <authorList>
            <person name="Wiegand S."/>
            <person name="Jogler M."/>
            <person name="Boedeker C."/>
            <person name="Pinto D."/>
            <person name="Vollmers J."/>
            <person name="Rivas-Marin E."/>
            <person name="Kohn T."/>
            <person name="Peeters S.H."/>
            <person name="Heuer A."/>
            <person name="Rast P."/>
            <person name="Oberbeckmann S."/>
            <person name="Bunk B."/>
            <person name="Jeske O."/>
            <person name="Meyerdierks A."/>
            <person name="Storesund J.E."/>
            <person name="Kallscheuer N."/>
            <person name="Luecker S."/>
            <person name="Lage O.M."/>
            <person name="Pohl T."/>
            <person name="Merkel B.J."/>
            <person name="Hornburger P."/>
            <person name="Mueller R.-W."/>
            <person name="Bruemmer F."/>
            <person name="Labrenz M."/>
            <person name="Spormann A.M."/>
            <person name="Op den Camp H."/>
            <person name="Overmann J."/>
            <person name="Amann R."/>
            <person name="Jetten M.S.M."/>
            <person name="Mascher T."/>
            <person name="Medema M.H."/>
            <person name="Devos D.P."/>
            <person name="Kaster A.-K."/>
            <person name="Ovreas L."/>
            <person name="Rohde M."/>
            <person name="Galperin M.Y."/>
            <person name="Jogler C."/>
        </authorList>
    </citation>
    <scope>NUCLEOTIDE SEQUENCE [LARGE SCALE GENOMIC DNA]</scope>
    <source>
        <strain evidence="1 2">FF011L</strain>
    </source>
</reference>
<proteinExistence type="predicted"/>
<dbReference type="PANTHER" id="PTHR43737">
    <property type="entry name" value="BLL7424 PROTEIN"/>
    <property type="match status" value="1"/>
</dbReference>
<dbReference type="Gene3D" id="3.40.720.10">
    <property type="entry name" value="Alkaline Phosphatase, subunit A"/>
    <property type="match status" value="1"/>
</dbReference>
<keyword evidence="2" id="KW-1185">Reference proteome</keyword>
<protein>
    <recommendedName>
        <fullName evidence="3">Sulfatase</fullName>
    </recommendedName>
</protein>
<dbReference type="SUPFAM" id="SSF53649">
    <property type="entry name" value="Alkaline phosphatase-like"/>
    <property type="match status" value="1"/>
</dbReference>
<dbReference type="Proteomes" id="UP000320672">
    <property type="component" value="Chromosome"/>
</dbReference>
<gene>
    <name evidence="1" type="ORF">FF011L_14040</name>
</gene>
<dbReference type="InterPro" id="IPR017850">
    <property type="entry name" value="Alkaline_phosphatase_core_sf"/>
</dbReference>
<sequence length="505" mass="55386">MSLCFVENRIMHPLEKYELQMTRRQLLSRGRGCLGVAALASLMQQDQASALAGSQGVVGGSGNAGGVPGLPHFPGTAKRVIYLFMAGGPSHIDMFDYKPALKEIHGTELPESIRNGQRLTGMSSGQSTFPCVAPMFNFKRYGERGTWVNSDLLPHTASVVDEMTIIKTMNTEAINHDPAITYINTGTQQLGRPSMGSWLSYGLGSPNENLPAYVTMISVGASPGQALFSRLWGSGPLPSKHQGVQFRSGGDPVLYLNNPAGVDAGIRRKLLDAVGKLNETRFDDVGDPEIQTRIAQYEMAYRMQTSVPDLMDIESESEATFQMYGPDAKKPGSFAANCILARRLAERGVPFVQLFHRGWDQHGNLPRELKKNCQGVDQPAAALIKDLKQRGMLEDTVVVFGGEFGRTIYSQGKLTKDNHGRDHHGRCFTTWVAGGGFKRGFDYGTTDDYSYNIVENPVHINDFNATLLHTLGIDHRRFTIKYQGLDLKLTGVEEAKVVRDVLAAS</sequence>
<organism evidence="1 2">
    <name type="scientific">Roseimaritima multifibrata</name>
    <dbReference type="NCBI Taxonomy" id="1930274"/>
    <lineage>
        <taxon>Bacteria</taxon>
        <taxon>Pseudomonadati</taxon>
        <taxon>Planctomycetota</taxon>
        <taxon>Planctomycetia</taxon>
        <taxon>Pirellulales</taxon>
        <taxon>Pirellulaceae</taxon>
        <taxon>Roseimaritima</taxon>
    </lineage>
</organism>
<evidence type="ECO:0008006" key="3">
    <source>
        <dbReference type="Google" id="ProtNLM"/>
    </source>
</evidence>
<dbReference type="PANTHER" id="PTHR43737:SF1">
    <property type="entry name" value="DUF1501 DOMAIN-CONTAINING PROTEIN"/>
    <property type="match status" value="1"/>
</dbReference>
<dbReference type="EMBL" id="CP036262">
    <property type="protein sequence ID" value="QDS92657.1"/>
    <property type="molecule type" value="Genomic_DNA"/>
</dbReference>